<gene>
    <name evidence="3" type="ORF">SAMN05444167_3558</name>
</gene>
<keyword evidence="2" id="KW-0732">Signal</keyword>
<dbReference type="PANTHER" id="PTHR45648:SF22">
    <property type="entry name" value="GDSL LIPASE_ACYLHYDROLASE FAMILY PROTEIN (AFU_ORTHOLOGUE AFUA_4G14700)"/>
    <property type="match status" value="1"/>
</dbReference>
<feature type="chain" id="PRO_5009242281" evidence="2">
    <location>
        <begin position="21"/>
        <end position="284"/>
    </location>
</feature>
<keyword evidence="1" id="KW-0378">Hydrolase</keyword>
<dbReference type="GO" id="GO:0016788">
    <property type="term" value="F:hydrolase activity, acting on ester bonds"/>
    <property type="evidence" value="ECO:0007669"/>
    <property type="project" value="InterPro"/>
</dbReference>
<dbReference type="InterPro" id="IPR036514">
    <property type="entry name" value="SGNH_hydro_sf"/>
</dbReference>
<evidence type="ECO:0000256" key="2">
    <source>
        <dbReference type="SAM" id="SignalP"/>
    </source>
</evidence>
<dbReference type="AlphaFoldDB" id="A0A1G7PPG6"/>
<sequence>MKTAARLLALLLFVPLLCHAQSKLYTQLYVFGDSYSDSGAGYIDGNGPTAVVYLAQRLDIPFTYFGDPKTQTEHPIHEGLNFAVSGARTGEGKGSYGPHRELLGRGMSTQVDDFAALVKSGDVHFDAEQTMFFLLGGLNDRTLPAGQTRTNEEALIDTLYGLGARRFMVALLPVKIPQFATAGERANAELTSVPQDMKAKYPDIQIALSNWGSFYDQAITHPSQYGFTNTTDKCAGRALRNEDTTECATPQTYFFYHDGHPSTAAHKVVGDMLYDEAVSNKSSQ</sequence>
<dbReference type="RefSeq" id="WP_083346329.1">
    <property type="nucleotide sequence ID" value="NZ_LT629690.1"/>
</dbReference>
<name>A0A1G7PPG6_9BACT</name>
<dbReference type="Gene3D" id="3.40.50.1110">
    <property type="entry name" value="SGNH hydrolase"/>
    <property type="match status" value="1"/>
</dbReference>
<evidence type="ECO:0000256" key="1">
    <source>
        <dbReference type="ARBA" id="ARBA00022801"/>
    </source>
</evidence>
<dbReference type="EMBL" id="LT629690">
    <property type="protein sequence ID" value="SDF87310.1"/>
    <property type="molecule type" value="Genomic_DNA"/>
</dbReference>
<keyword evidence="4" id="KW-1185">Reference proteome</keyword>
<protein>
    <submittedName>
        <fullName evidence="3">Phospholipase/lecithinase/hemolysin</fullName>
    </submittedName>
</protein>
<proteinExistence type="predicted"/>
<evidence type="ECO:0000313" key="4">
    <source>
        <dbReference type="Proteomes" id="UP000182427"/>
    </source>
</evidence>
<feature type="signal peptide" evidence="2">
    <location>
        <begin position="1"/>
        <end position="20"/>
    </location>
</feature>
<dbReference type="InterPro" id="IPR001087">
    <property type="entry name" value="GDSL"/>
</dbReference>
<reference evidence="3 4" key="1">
    <citation type="submission" date="2016-10" db="EMBL/GenBank/DDBJ databases">
        <authorList>
            <person name="de Groot N.N."/>
        </authorList>
    </citation>
    <scope>NUCLEOTIDE SEQUENCE [LARGE SCALE GENOMIC DNA]</scope>
    <source>
        <strain evidence="3 4">GAS232</strain>
    </source>
</reference>
<dbReference type="InterPro" id="IPR051058">
    <property type="entry name" value="GDSL_Est/Lipase"/>
</dbReference>
<dbReference type="Pfam" id="PF00657">
    <property type="entry name" value="Lipase_GDSL"/>
    <property type="match status" value="1"/>
</dbReference>
<dbReference type="PANTHER" id="PTHR45648">
    <property type="entry name" value="GDSL LIPASE/ACYLHYDROLASE FAMILY PROTEIN (AFU_ORTHOLOGUE AFUA_4G14700)"/>
    <property type="match status" value="1"/>
</dbReference>
<dbReference type="OrthoDB" id="110369at2"/>
<dbReference type="CDD" id="cd01846">
    <property type="entry name" value="fatty_acyltransferase_like"/>
    <property type="match status" value="1"/>
</dbReference>
<evidence type="ECO:0000313" key="3">
    <source>
        <dbReference type="EMBL" id="SDF87310.1"/>
    </source>
</evidence>
<dbReference type="SUPFAM" id="SSF52266">
    <property type="entry name" value="SGNH hydrolase"/>
    <property type="match status" value="1"/>
</dbReference>
<dbReference type="Proteomes" id="UP000182427">
    <property type="component" value="Chromosome I"/>
</dbReference>
<organism evidence="3 4">
    <name type="scientific">Terriglobus roseus</name>
    <dbReference type="NCBI Taxonomy" id="392734"/>
    <lineage>
        <taxon>Bacteria</taxon>
        <taxon>Pseudomonadati</taxon>
        <taxon>Acidobacteriota</taxon>
        <taxon>Terriglobia</taxon>
        <taxon>Terriglobales</taxon>
        <taxon>Acidobacteriaceae</taxon>
        <taxon>Terriglobus</taxon>
    </lineage>
</organism>
<accession>A0A1G7PPG6</accession>